<proteinExistence type="predicted"/>
<name>A0AC61ND49_9BACT</name>
<dbReference type="EMBL" id="CP081303">
    <property type="protein sequence ID" value="QZE13401.1"/>
    <property type="molecule type" value="Genomic_DNA"/>
</dbReference>
<evidence type="ECO:0000313" key="1">
    <source>
        <dbReference type="EMBL" id="QZE13401.1"/>
    </source>
</evidence>
<accession>A0AC61ND49</accession>
<sequence>MNFILETPQEISFEHMLIRIIISMIFGVCIGLERELNRQPAGLRTHALICIGSTLIMLVSIWIPQFYHYNDEIDPTRIAAQVVSGIGFVGAGAIIKLGTNIRGITTASSIWSCGAIGLAVGVGLFKIAAVTTFIVLLVLITFSIIESKVFSYGSLKRIIVTSHELEVHNKHLEEILKKNKIKIRSLDIEVQYTPKTVIKHSFLVNFERKVNIHSLHKDLKKLNMNISKVSIKEI</sequence>
<dbReference type="Proteomes" id="UP000826212">
    <property type="component" value="Chromosome"/>
</dbReference>
<organism evidence="1 2">
    <name type="scientific">Halosquirtibacter laminarini</name>
    <dbReference type="NCBI Taxonomy" id="3374600"/>
    <lineage>
        <taxon>Bacteria</taxon>
        <taxon>Pseudomonadati</taxon>
        <taxon>Bacteroidota</taxon>
        <taxon>Bacteroidia</taxon>
        <taxon>Marinilabiliales</taxon>
        <taxon>Prolixibacteraceae</taxon>
        <taxon>Halosquirtibacter</taxon>
    </lineage>
</organism>
<protein>
    <submittedName>
        <fullName evidence="1">MgtC/SapB family protein</fullName>
    </submittedName>
</protein>
<keyword evidence="2" id="KW-1185">Reference proteome</keyword>
<evidence type="ECO:0000313" key="2">
    <source>
        <dbReference type="Proteomes" id="UP000826212"/>
    </source>
</evidence>
<reference evidence="1" key="1">
    <citation type="submission" date="2021-08" db="EMBL/GenBank/DDBJ databases">
        <title>Novel anaerobic bacterium isolated from sea squirt in East Sea, Republic of Korea.</title>
        <authorList>
            <person name="Nguyen T.H."/>
            <person name="Li Z."/>
            <person name="Lee Y.-J."/>
            <person name="Ko J."/>
            <person name="Kim S.-G."/>
        </authorList>
    </citation>
    <scope>NUCLEOTIDE SEQUENCE</scope>
    <source>
        <strain evidence="1">KCTC 25031</strain>
    </source>
</reference>
<gene>
    <name evidence="1" type="ORF">K4L44_12505</name>
</gene>